<feature type="region of interest" description="Disordered" evidence="1">
    <location>
        <begin position="40"/>
        <end position="143"/>
    </location>
</feature>
<evidence type="ECO:0000313" key="3">
    <source>
        <dbReference type="Proteomes" id="UP000440578"/>
    </source>
</evidence>
<name>A0A6A4VUC5_AMPAM</name>
<feature type="compositionally biased region" description="Pro residues" evidence="1">
    <location>
        <begin position="83"/>
        <end position="92"/>
    </location>
</feature>
<dbReference type="EMBL" id="VIIS01001435">
    <property type="protein sequence ID" value="KAF0298416.1"/>
    <property type="molecule type" value="Genomic_DNA"/>
</dbReference>
<protein>
    <submittedName>
        <fullName evidence="2">Uncharacterized protein</fullName>
    </submittedName>
</protein>
<sequence>MGRWHSEYRRTHRGIASNELLTTWRDNFTERQHLRETMMSSHFQLGGSGGSSSSSSTESLSGELQLSPTRLRMRHLALTSPERVPPPAPSAPPAANGGRSVRFELSPCASAPRVQLGPYDQPPPPPAGPLPLPGLTTARVRSR</sequence>
<organism evidence="2 3">
    <name type="scientific">Amphibalanus amphitrite</name>
    <name type="common">Striped barnacle</name>
    <name type="synonym">Balanus amphitrite</name>
    <dbReference type="NCBI Taxonomy" id="1232801"/>
    <lineage>
        <taxon>Eukaryota</taxon>
        <taxon>Metazoa</taxon>
        <taxon>Ecdysozoa</taxon>
        <taxon>Arthropoda</taxon>
        <taxon>Crustacea</taxon>
        <taxon>Multicrustacea</taxon>
        <taxon>Cirripedia</taxon>
        <taxon>Thoracica</taxon>
        <taxon>Thoracicalcarea</taxon>
        <taxon>Balanomorpha</taxon>
        <taxon>Balanoidea</taxon>
        <taxon>Balanidae</taxon>
        <taxon>Amphibalaninae</taxon>
        <taxon>Amphibalanus</taxon>
    </lineage>
</organism>
<comment type="caution">
    <text evidence="2">The sequence shown here is derived from an EMBL/GenBank/DDBJ whole genome shotgun (WGS) entry which is preliminary data.</text>
</comment>
<evidence type="ECO:0000256" key="1">
    <source>
        <dbReference type="SAM" id="MobiDB-lite"/>
    </source>
</evidence>
<keyword evidence="3" id="KW-1185">Reference proteome</keyword>
<feature type="compositionally biased region" description="Low complexity" evidence="1">
    <location>
        <begin position="133"/>
        <end position="143"/>
    </location>
</feature>
<feature type="compositionally biased region" description="Pro residues" evidence="1">
    <location>
        <begin position="120"/>
        <end position="132"/>
    </location>
</feature>
<reference evidence="2 3" key="1">
    <citation type="submission" date="2019-07" db="EMBL/GenBank/DDBJ databases">
        <title>Draft genome assembly of a fouling barnacle, Amphibalanus amphitrite (Darwin, 1854): The first reference genome for Thecostraca.</title>
        <authorList>
            <person name="Kim W."/>
        </authorList>
    </citation>
    <scope>NUCLEOTIDE SEQUENCE [LARGE SCALE GENOMIC DNA]</scope>
    <source>
        <strain evidence="2">SNU_AA5</strain>
        <tissue evidence="2">Soma without cirri and trophi</tissue>
    </source>
</reference>
<feature type="compositionally biased region" description="Low complexity" evidence="1">
    <location>
        <begin position="40"/>
        <end position="67"/>
    </location>
</feature>
<proteinExistence type="predicted"/>
<dbReference type="Proteomes" id="UP000440578">
    <property type="component" value="Unassembled WGS sequence"/>
</dbReference>
<dbReference type="AlphaFoldDB" id="A0A6A4VUC5"/>
<accession>A0A6A4VUC5</accession>
<evidence type="ECO:0000313" key="2">
    <source>
        <dbReference type="EMBL" id="KAF0298416.1"/>
    </source>
</evidence>
<gene>
    <name evidence="2" type="ORF">FJT64_004280</name>
</gene>